<feature type="compositionally biased region" description="Polar residues" evidence="2">
    <location>
        <begin position="1506"/>
        <end position="1521"/>
    </location>
</feature>
<dbReference type="OMA" id="LCYLRED"/>
<evidence type="ECO:0000256" key="2">
    <source>
        <dbReference type="SAM" id="MobiDB-lite"/>
    </source>
</evidence>
<feature type="compositionally biased region" description="Basic and acidic residues" evidence="2">
    <location>
        <begin position="1169"/>
        <end position="1182"/>
    </location>
</feature>
<dbReference type="Gene3D" id="1.10.287.110">
    <property type="entry name" value="DnaJ domain"/>
    <property type="match status" value="1"/>
</dbReference>
<feature type="compositionally biased region" description="Basic and acidic residues" evidence="2">
    <location>
        <begin position="1307"/>
        <end position="1393"/>
    </location>
</feature>
<feature type="region of interest" description="Disordered" evidence="2">
    <location>
        <begin position="685"/>
        <end position="721"/>
    </location>
</feature>
<dbReference type="GO" id="GO:0072583">
    <property type="term" value="P:clathrin-dependent endocytosis"/>
    <property type="evidence" value="ECO:0007669"/>
    <property type="project" value="TreeGrafter"/>
</dbReference>
<feature type="compositionally biased region" description="Basic and acidic residues" evidence="2">
    <location>
        <begin position="972"/>
        <end position="1026"/>
    </location>
</feature>
<accession>M8A0A2</accession>
<feature type="compositionally biased region" description="Basic and acidic residues" evidence="2">
    <location>
        <begin position="1244"/>
        <end position="1297"/>
    </location>
</feature>
<sequence>MASEHERLKDQMAHVVLNFNAFLEKTKLKGDGSNYTDRVQNLRIILIAAKKDYVLESPLGNAHVPENQDVMNAWQSRADDYSLVQCGMLYSLEPGLQKRFERHGAYEMFEELKMVFQAHARVERYEVSDKFFSYKMEENSSVSEHILKMSGLHNHLTQLGVNLPDDAVIDRILQSLPPSYKSFVMNFNMKGMEKTIHEVYSMLKSAEVEIKKEHQVLMVNKTTKFKKGKVHANVNRWMSSTDVLFGRERTISSINNESRLDAEQSTLHQHFKEHESSPIPSLPDSREFVMSYYKTTQAKPDDLVEMTTCTVHPSVDYVVGSSNFSPAPATNHVSKMDNGIMANGDRGKKSPSTSVTANVRGPESDFTFDQKLHIPECPPLSENVSANGSNQKSDSHATPSNGKPFADYAFMRVSTPTVQTQPKVPLPPLGQQPKVLNKKESAAKEDFHFANHSGTPTSVHTPTSTKLARAEKRADAALSNTEANPSSAAAAMKEAMEYAEARLRAAKELMERKGDSFKIRKKPSHHRSTRSVEIKAPVEVYAFEENLSVKNPATEENNSENFVFDRHQQVSAVRSNHHDDSGKMVLPLKKPQQMMRTHTMPCQTSSNIEKLGNWRSGDEYFELTGDYQKCQTGTVREKEDNCGRSKPVTEPSEGQKAKTKVTTQGSDLERYEKLWDVSDASDLGVKEEKQKELSTAPKEKGEDRVSTALETSTGNMAHKGVDNTQLEGLLIVENSKGSHDDGSFELPCMSEITPEVDFIKDVPNSLSASSSANYATDLGNSSMSEGSVTGTSEEPKNSEGGLEVRYDDEMQCISGSSKTSQEPPEVANVGNSQASQIKSLILEELEGSCVTQASPRVQSKSELEAETYGREKFSFVGESYLHNENEKIIEVPRESLISEVEKAEGEVELRPHAHSEESVPDEDVECPEESDITQQTNNPVVSTMLNVFEIASKFIKGDLDQEIQGSLGPIEVKNRTEEGTDRLESDGKGKEAEKPHSENSEKTDVEAESAHDTDRHESDCESKEAENSTSENSVKTDAEEESAHANQEEPATSASDTNKGESVVDAQGNITVDEMGSAASSGDEVTIKSANDGPTRLTVNTTFDEMGSAASSGDEVAIKSANDGPTRLTVNTKDEPTSCSEMSTGLQQLPKNVESATSQTSNANVPGADKTKEACKEAERELATTFEENGSVNRMEGKDSRERRSKAEPKHQHTHLEKIDSATSQTSYENVPVVDKTKEVCKEAERELPTERCTIFEEKSRVNKMEGKVSRERISMAEPKHQHSHLEKSDSVPKPAERPSPVSAEVSGKETPRVQRTKERGSITEKEREKKDKEASRRLEEAKERQKTLEKERENAEVNERKKMEEEEREREKEREKDKLAVERATREAQAVERAIREAHERSFNEAREKAEKMALERIAAARQRASAEAKLKEERANAEARIKAERAAVERATAEARERAIKKAKAEKAAAEARERREQIRSSSKIQTLVLDEQDVRQDNQFQRATSSGYVRNTDSSSKVVDSESALRHKARIERHQRTTERVSKALAEKNMRDLMAQREQAEKNRLADFLDPEVKRWSNGKEGNLRALLSTLQYILGADSGWQPVPLTDLITAAAVKKAYRKATLCVHPDKVQQRGATIRQKYICEKVFDLLKDAWNKFTSEER</sequence>
<evidence type="ECO:0000256" key="1">
    <source>
        <dbReference type="ARBA" id="ARBA00023054"/>
    </source>
</evidence>
<dbReference type="InterPro" id="IPR001623">
    <property type="entry name" value="DnaJ_domain"/>
</dbReference>
<feature type="compositionally biased region" description="Basic and acidic residues" evidence="2">
    <location>
        <begin position="685"/>
        <end position="705"/>
    </location>
</feature>
<dbReference type="PANTHER" id="PTHR23172:SF87">
    <property type="entry name" value="CHAPERONE DNAJ-DOMAIN SUPERFAMILY PROTEIN"/>
    <property type="match status" value="1"/>
</dbReference>
<evidence type="ECO:0000313" key="3">
    <source>
        <dbReference type="EMBL" id="EMS53814.1"/>
    </source>
</evidence>
<dbReference type="FunFam" id="1.10.287.110:FF:000009">
    <property type="entry name" value="Auxilin-related protein 1"/>
    <property type="match status" value="1"/>
</dbReference>
<organism evidence="3">
    <name type="scientific">Triticum urartu</name>
    <name type="common">Red wild einkorn</name>
    <name type="synonym">Crithodium urartu</name>
    <dbReference type="NCBI Taxonomy" id="4572"/>
    <lineage>
        <taxon>Eukaryota</taxon>
        <taxon>Viridiplantae</taxon>
        <taxon>Streptophyta</taxon>
        <taxon>Embryophyta</taxon>
        <taxon>Tracheophyta</taxon>
        <taxon>Spermatophyta</taxon>
        <taxon>Magnoliopsida</taxon>
        <taxon>Liliopsida</taxon>
        <taxon>Poales</taxon>
        <taxon>Poaceae</taxon>
        <taxon>BOP clade</taxon>
        <taxon>Pooideae</taxon>
        <taxon>Triticodae</taxon>
        <taxon>Triticeae</taxon>
        <taxon>Triticinae</taxon>
        <taxon>Triticum</taxon>
    </lineage>
</organism>
<feature type="compositionally biased region" description="Basic and acidic residues" evidence="2">
    <location>
        <begin position="903"/>
        <end position="917"/>
    </location>
</feature>
<dbReference type="SUPFAM" id="SSF46565">
    <property type="entry name" value="Chaperone J-domain"/>
    <property type="match status" value="1"/>
</dbReference>
<feature type="region of interest" description="Disordered" evidence="2">
    <location>
        <begin position="903"/>
        <end position="938"/>
    </location>
</feature>
<dbReference type="GO" id="GO:0030276">
    <property type="term" value="F:clathrin binding"/>
    <property type="evidence" value="ECO:0007669"/>
    <property type="project" value="TreeGrafter"/>
</dbReference>
<dbReference type="EMBL" id="KD189609">
    <property type="protein sequence ID" value="EMS53814.1"/>
    <property type="molecule type" value="Genomic_DNA"/>
</dbReference>
<dbReference type="PANTHER" id="PTHR23172">
    <property type="entry name" value="AUXILIN/CYCLIN G-ASSOCIATED KINASE-RELATED"/>
    <property type="match status" value="1"/>
</dbReference>
<reference evidence="3" key="1">
    <citation type="journal article" date="2013" name="Nature">
        <title>Draft genome of the wheat A-genome progenitor Triticum urartu.</title>
        <authorList>
            <person name="Ling H.Q."/>
            <person name="Zhao S."/>
            <person name="Liu D."/>
            <person name="Wang J."/>
            <person name="Sun H."/>
            <person name="Zhang C."/>
            <person name="Fan H."/>
            <person name="Li D."/>
            <person name="Dong L."/>
            <person name="Tao Y."/>
            <person name="Gao C."/>
            <person name="Wu H."/>
            <person name="Li Y."/>
            <person name="Cui Y."/>
            <person name="Guo X."/>
            <person name="Zheng S."/>
            <person name="Wang B."/>
            <person name="Yu K."/>
            <person name="Liang Q."/>
            <person name="Yang W."/>
            <person name="Lou X."/>
            <person name="Chen J."/>
            <person name="Feng M."/>
            <person name="Jian J."/>
            <person name="Zhang X."/>
            <person name="Luo G."/>
            <person name="Jiang Y."/>
            <person name="Liu J."/>
            <person name="Wang Z."/>
            <person name="Sha Y."/>
            <person name="Zhang B."/>
            <person name="Wu H."/>
            <person name="Tang D."/>
            <person name="Shen Q."/>
            <person name="Xue P."/>
            <person name="Zou S."/>
            <person name="Wang X."/>
            <person name="Liu X."/>
            <person name="Wang F."/>
            <person name="Yang Y."/>
            <person name="An X."/>
            <person name="Dong Z."/>
            <person name="Zhang K."/>
            <person name="Zhang X."/>
            <person name="Luo M.C."/>
            <person name="Dvorak J."/>
            <person name="Tong Y."/>
            <person name="Wang J."/>
            <person name="Yang H."/>
            <person name="Li Z."/>
            <person name="Wang D."/>
            <person name="Zhang A."/>
            <person name="Wang J."/>
        </authorList>
    </citation>
    <scope>NUCLEOTIDE SEQUENCE</scope>
</reference>
<dbReference type="PROSITE" id="PS50076">
    <property type="entry name" value="DNAJ_2"/>
    <property type="match status" value="1"/>
</dbReference>
<dbReference type="GO" id="GO:0072318">
    <property type="term" value="P:clathrin coat disassembly"/>
    <property type="evidence" value="ECO:0007669"/>
    <property type="project" value="TreeGrafter"/>
</dbReference>
<feature type="region of interest" description="Disordered" evidence="2">
    <location>
        <begin position="765"/>
        <end position="832"/>
    </location>
</feature>
<feature type="compositionally biased region" description="Polar residues" evidence="2">
    <location>
        <begin position="813"/>
        <end position="822"/>
    </location>
</feature>
<feature type="compositionally biased region" description="Basic and acidic residues" evidence="2">
    <location>
        <begin position="1034"/>
        <end position="1047"/>
    </location>
</feature>
<proteinExistence type="predicted"/>
<gene>
    <name evidence="3" type="ORF">TRIUR3_17987</name>
</gene>
<feature type="region of interest" description="Disordered" evidence="2">
    <location>
        <begin position="960"/>
        <end position="1231"/>
    </location>
</feature>
<keyword evidence="1" id="KW-0175">Coiled coil</keyword>
<feature type="compositionally biased region" description="Acidic residues" evidence="2">
    <location>
        <begin position="918"/>
        <end position="931"/>
    </location>
</feature>
<feature type="region of interest" description="Disordered" evidence="2">
    <location>
        <begin position="327"/>
        <end position="405"/>
    </location>
</feature>
<dbReference type="eggNOG" id="KOG0431">
    <property type="taxonomic scope" value="Eukaryota"/>
</dbReference>
<feature type="compositionally biased region" description="Polar residues" evidence="2">
    <location>
        <begin position="382"/>
        <end position="401"/>
    </location>
</feature>
<feature type="compositionally biased region" description="Basic and acidic residues" evidence="2">
    <location>
        <begin position="1195"/>
        <end position="1220"/>
    </location>
</feature>
<dbReference type="STRING" id="4572.M8A0A2"/>
<feature type="region of interest" description="Disordered" evidence="2">
    <location>
        <begin position="1244"/>
        <end position="1393"/>
    </location>
</feature>
<feature type="compositionally biased region" description="Polar residues" evidence="2">
    <location>
        <begin position="778"/>
        <end position="792"/>
    </location>
</feature>
<feature type="region of interest" description="Disordered" evidence="2">
    <location>
        <begin position="1506"/>
        <end position="1528"/>
    </location>
</feature>
<feature type="region of interest" description="Disordered" evidence="2">
    <location>
        <begin position="632"/>
        <end position="665"/>
    </location>
</feature>
<dbReference type="GO" id="GO:0031982">
    <property type="term" value="C:vesicle"/>
    <property type="evidence" value="ECO:0007669"/>
    <property type="project" value="TreeGrafter"/>
</dbReference>
<dbReference type="Pfam" id="PF14223">
    <property type="entry name" value="Retrotran_gag_2"/>
    <property type="match status" value="1"/>
</dbReference>
<protein>
    <submittedName>
        <fullName evidence="3">Auxilin-related protein 2</fullName>
    </submittedName>
</protein>
<feature type="compositionally biased region" description="Polar residues" evidence="2">
    <location>
        <begin position="1137"/>
        <end position="1164"/>
    </location>
</feature>
<dbReference type="GO" id="GO:0005783">
    <property type="term" value="C:endoplasmic reticulum"/>
    <property type="evidence" value="ECO:0007669"/>
    <property type="project" value="UniProtKB-ARBA"/>
</dbReference>
<name>M8A0A2_TRIUA</name>
<dbReference type="InterPro" id="IPR036869">
    <property type="entry name" value="J_dom_sf"/>
</dbReference>
<feature type="compositionally biased region" description="Basic and acidic residues" evidence="2">
    <location>
        <begin position="793"/>
        <end position="808"/>
    </location>
</feature>